<feature type="domain" description="Quinate/shikimate 5-dehydrogenase/glutamyl-tRNA reductase" evidence="11">
    <location>
        <begin position="122"/>
        <end position="230"/>
    </location>
</feature>
<evidence type="ECO:0000256" key="2">
    <source>
        <dbReference type="ARBA" id="ARBA00022605"/>
    </source>
</evidence>
<feature type="domain" description="Shikimate dehydrogenase substrate binding N-terminal" evidence="12">
    <location>
        <begin position="13"/>
        <end position="95"/>
    </location>
</feature>
<evidence type="ECO:0000256" key="6">
    <source>
        <dbReference type="ARBA" id="ARBA00049442"/>
    </source>
</evidence>
<evidence type="ECO:0000313" key="15">
    <source>
        <dbReference type="Proteomes" id="UP000186112"/>
    </source>
</evidence>
<dbReference type="GO" id="GO:0009073">
    <property type="term" value="P:aromatic amino acid family biosynthetic process"/>
    <property type="evidence" value="ECO:0007669"/>
    <property type="project" value="UniProtKB-KW"/>
</dbReference>
<evidence type="ECO:0000256" key="4">
    <source>
        <dbReference type="ARBA" id="ARBA00023002"/>
    </source>
</evidence>
<dbReference type="GO" id="GO:0008652">
    <property type="term" value="P:amino acid biosynthetic process"/>
    <property type="evidence" value="ECO:0007669"/>
    <property type="project" value="UniProtKB-KW"/>
</dbReference>
<dbReference type="NCBIfam" id="NF001319">
    <property type="entry name" value="PRK00258.3-3"/>
    <property type="match status" value="1"/>
</dbReference>
<dbReference type="GO" id="GO:0030266">
    <property type="term" value="F:quinate 3-dehydrogenase (NAD+) activity"/>
    <property type="evidence" value="ECO:0007669"/>
    <property type="project" value="UniProtKB-EC"/>
</dbReference>
<evidence type="ECO:0000256" key="8">
    <source>
        <dbReference type="ARBA" id="ARBA00052329"/>
    </source>
</evidence>
<dbReference type="SUPFAM" id="SSF51735">
    <property type="entry name" value="NAD(P)-binding Rossmann-fold domains"/>
    <property type="match status" value="1"/>
</dbReference>
<evidence type="ECO:0000259" key="12">
    <source>
        <dbReference type="Pfam" id="PF08501"/>
    </source>
</evidence>
<name>A0A1U7M580_TISCR</name>
<comment type="catalytic activity">
    <reaction evidence="7">
        <text>L-quinate + NAD(+) = 3-dehydroquinate + NADH + H(+)</text>
        <dbReference type="Rhea" id="RHEA:22364"/>
        <dbReference type="ChEBI" id="CHEBI:15378"/>
        <dbReference type="ChEBI" id="CHEBI:29751"/>
        <dbReference type="ChEBI" id="CHEBI:32364"/>
        <dbReference type="ChEBI" id="CHEBI:57540"/>
        <dbReference type="ChEBI" id="CHEBI:57945"/>
        <dbReference type="EC" id="1.1.1.24"/>
    </reaction>
</comment>
<feature type="domain" description="SDH C-terminal" evidence="13">
    <location>
        <begin position="253"/>
        <end position="279"/>
    </location>
</feature>
<gene>
    <name evidence="10 14" type="primary">aroE</name>
    <name evidence="14" type="ORF">TICRE_17350</name>
</gene>
<feature type="binding site" evidence="10">
    <location>
        <begin position="21"/>
        <end position="23"/>
    </location>
    <ligand>
        <name>shikimate</name>
        <dbReference type="ChEBI" id="CHEBI:36208"/>
    </ligand>
</feature>
<dbReference type="InterPro" id="IPR013708">
    <property type="entry name" value="Shikimate_DH-bd_N"/>
</dbReference>
<dbReference type="InterPro" id="IPR011342">
    <property type="entry name" value="Shikimate_DH"/>
</dbReference>
<feature type="binding site" evidence="10">
    <location>
        <begin position="132"/>
        <end position="136"/>
    </location>
    <ligand>
        <name>NADP(+)</name>
        <dbReference type="ChEBI" id="CHEBI:58349"/>
    </ligand>
</feature>
<evidence type="ECO:0000259" key="11">
    <source>
        <dbReference type="Pfam" id="PF01488"/>
    </source>
</evidence>
<feature type="binding site" evidence="10">
    <location>
        <position position="68"/>
    </location>
    <ligand>
        <name>shikimate</name>
        <dbReference type="ChEBI" id="CHEBI:36208"/>
    </ligand>
</feature>
<comment type="pathway">
    <text evidence="9">Aromatic compound metabolism; 3,4-dihydroxybenzoate biosynthesis; 3-dehydroquinate from D-quinate (NAD(+) route).</text>
</comment>
<comment type="catalytic activity">
    <reaction evidence="6 10">
        <text>shikimate + NADP(+) = 3-dehydroshikimate + NADPH + H(+)</text>
        <dbReference type="Rhea" id="RHEA:17737"/>
        <dbReference type="ChEBI" id="CHEBI:15378"/>
        <dbReference type="ChEBI" id="CHEBI:16630"/>
        <dbReference type="ChEBI" id="CHEBI:36208"/>
        <dbReference type="ChEBI" id="CHEBI:57783"/>
        <dbReference type="ChEBI" id="CHEBI:58349"/>
        <dbReference type="EC" id="1.1.1.25"/>
    </reaction>
</comment>
<feature type="binding site" evidence="10">
    <location>
        <position position="108"/>
    </location>
    <ligand>
        <name>shikimate</name>
        <dbReference type="ChEBI" id="CHEBI:36208"/>
    </ligand>
</feature>
<keyword evidence="2 10" id="KW-0028">Amino-acid biosynthesis</keyword>
<dbReference type="EC" id="1.1.1.25" evidence="10"/>
<reference evidence="14 15" key="1">
    <citation type="submission" date="2016-02" db="EMBL/GenBank/DDBJ databases">
        <title>Genome sequence of Tissierella creatinophila DSM 6911.</title>
        <authorList>
            <person name="Poehlein A."/>
            <person name="Daniel R."/>
        </authorList>
    </citation>
    <scope>NUCLEOTIDE SEQUENCE [LARGE SCALE GENOMIC DNA]</scope>
    <source>
        <strain evidence="14 15">DSM 6911</strain>
    </source>
</reference>
<dbReference type="GO" id="GO:0052734">
    <property type="term" value="F:shikimate 3-dehydrogenase (NAD+) activity"/>
    <property type="evidence" value="ECO:0007669"/>
    <property type="project" value="RHEA"/>
</dbReference>
<dbReference type="InterPro" id="IPR041121">
    <property type="entry name" value="SDH_C"/>
</dbReference>
<dbReference type="GO" id="GO:0009423">
    <property type="term" value="P:chorismate biosynthetic process"/>
    <property type="evidence" value="ECO:0007669"/>
    <property type="project" value="UniProtKB-UniRule"/>
</dbReference>
<dbReference type="OrthoDB" id="9792692at2"/>
<comment type="subunit">
    <text evidence="10">Homodimer.</text>
</comment>
<dbReference type="Proteomes" id="UP000186112">
    <property type="component" value="Unassembled WGS sequence"/>
</dbReference>
<dbReference type="PANTHER" id="PTHR21089">
    <property type="entry name" value="SHIKIMATE DEHYDROGENASE"/>
    <property type="match status" value="1"/>
</dbReference>
<sequence>MNSISGSTRLISILGNPVKHSKSPSMHNNSFEKLHLDFAYMAFEIEAGKVEKAIEAMKTLKAKGFNITMPYKEEVMEFLDEIDREARIIGSVNTVLNEGGKLIGYNTDGKGFVKALEEKGVVFKDKKIVIIGAGGAARAIAVQLALDTAKEIVIANRTIENAKTISDIINKNVPKTKARSIILDEEKLKEELRDAKILINTTSIGMKETIDKSVIENTKILHKDLFVADIIYDPQKTKLLSQAENIGCKTMNGLGMLVYQGAIAFKIWTGIDMPESVIEDMLCESR</sequence>
<proteinExistence type="inferred from homology"/>
<comment type="function">
    <text evidence="10">Involved in the biosynthesis of the chorismate, which leads to the biosynthesis of aromatic amino acids. Catalyzes the reversible NADPH linked reduction of 3-dehydroshikimate (DHSA) to yield shikimate (SA).</text>
</comment>
<comment type="pathway">
    <text evidence="1 10">Metabolic intermediate biosynthesis; chorismate biosynthesis; chorismate from D-erythrose 4-phosphate and phosphoenolpyruvate: step 4/7.</text>
</comment>
<evidence type="ECO:0000256" key="10">
    <source>
        <dbReference type="HAMAP-Rule" id="MF_00222"/>
    </source>
</evidence>
<comment type="caution">
    <text evidence="14">The sequence shown here is derived from an EMBL/GenBank/DDBJ whole genome shotgun (WGS) entry which is preliminary data.</text>
</comment>
<comment type="catalytic activity">
    <reaction evidence="8">
        <text>shikimate + NAD(+) = 3-dehydroshikimate + NADH + H(+)</text>
        <dbReference type="Rhea" id="RHEA:17741"/>
        <dbReference type="ChEBI" id="CHEBI:15378"/>
        <dbReference type="ChEBI" id="CHEBI:16630"/>
        <dbReference type="ChEBI" id="CHEBI:36208"/>
        <dbReference type="ChEBI" id="CHEBI:57540"/>
        <dbReference type="ChEBI" id="CHEBI:57945"/>
    </reaction>
</comment>
<feature type="active site" description="Proton acceptor" evidence="10">
    <location>
        <position position="72"/>
    </location>
</feature>
<evidence type="ECO:0000256" key="5">
    <source>
        <dbReference type="ARBA" id="ARBA00023141"/>
    </source>
</evidence>
<keyword evidence="5 10" id="KW-0057">Aromatic amino acid biosynthesis</keyword>
<dbReference type="UniPathway" id="UPA00053">
    <property type="reaction ID" value="UER00087"/>
</dbReference>
<dbReference type="GO" id="GO:0050661">
    <property type="term" value="F:NADP binding"/>
    <property type="evidence" value="ECO:0007669"/>
    <property type="project" value="InterPro"/>
</dbReference>
<dbReference type="InterPro" id="IPR046346">
    <property type="entry name" value="Aminoacid_DH-like_N_sf"/>
</dbReference>
<feature type="binding site" evidence="10">
    <location>
        <position position="230"/>
    </location>
    <ligand>
        <name>NADP(+)</name>
        <dbReference type="ChEBI" id="CHEBI:58349"/>
    </ligand>
</feature>
<feature type="binding site" evidence="10">
    <location>
        <position position="253"/>
    </location>
    <ligand>
        <name>NADP(+)</name>
        <dbReference type="ChEBI" id="CHEBI:58349"/>
    </ligand>
</feature>
<dbReference type="GO" id="GO:0004764">
    <property type="term" value="F:shikimate 3-dehydrogenase (NADP+) activity"/>
    <property type="evidence" value="ECO:0007669"/>
    <property type="project" value="UniProtKB-UniRule"/>
</dbReference>
<dbReference type="AlphaFoldDB" id="A0A1U7M580"/>
<evidence type="ECO:0000256" key="9">
    <source>
        <dbReference type="ARBA" id="ARBA00060613"/>
    </source>
</evidence>
<dbReference type="HAMAP" id="MF_00222">
    <property type="entry name" value="Shikimate_DH_AroE"/>
    <property type="match status" value="1"/>
</dbReference>
<dbReference type="FunFam" id="3.40.50.720:FF:000086">
    <property type="entry name" value="Quinate/shikimate dehydrogenase"/>
    <property type="match status" value="1"/>
</dbReference>
<dbReference type="Gene3D" id="3.40.50.10860">
    <property type="entry name" value="Leucine Dehydrogenase, chain A, domain 1"/>
    <property type="match status" value="1"/>
</dbReference>
<evidence type="ECO:0000259" key="13">
    <source>
        <dbReference type="Pfam" id="PF18317"/>
    </source>
</evidence>
<dbReference type="Pfam" id="PF18317">
    <property type="entry name" value="SDH_C"/>
    <property type="match status" value="1"/>
</dbReference>
<keyword evidence="4 10" id="KW-0560">Oxidoreductase</keyword>
<feature type="binding site" evidence="10">
    <location>
        <position position="232"/>
    </location>
    <ligand>
        <name>shikimate</name>
        <dbReference type="ChEBI" id="CHEBI:36208"/>
    </ligand>
</feature>
<organism evidence="14 15">
    <name type="scientific">Tissierella creatinophila DSM 6911</name>
    <dbReference type="NCBI Taxonomy" id="1123403"/>
    <lineage>
        <taxon>Bacteria</taxon>
        <taxon>Bacillati</taxon>
        <taxon>Bacillota</taxon>
        <taxon>Tissierellia</taxon>
        <taxon>Tissierellales</taxon>
        <taxon>Tissierellaceae</taxon>
        <taxon>Tissierella</taxon>
    </lineage>
</organism>
<dbReference type="NCBIfam" id="TIGR00507">
    <property type="entry name" value="aroE"/>
    <property type="match status" value="1"/>
</dbReference>
<feature type="binding site" evidence="10">
    <location>
        <position position="260"/>
    </location>
    <ligand>
        <name>shikimate</name>
        <dbReference type="ChEBI" id="CHEBI:36208"/>
    </ligand>
</feature>
<protein>
    <recommendedName>
        <fullName evidence="10">Shikimate dehydrogenase (NADP(+))</fullName>
        <shortName evidence="10">SDH</shortName>
        <ecNumber evidence="10">1.1.1.25</ecNumber>
    </recommendedName>
</protein>
<accession>A0A1U7M580</accession>
<dbReference type="EMBL" id="LTDM01000032">
    <property type="protein sequence ID" value="OLS02348.1"/>
    <property type="molecule type" value="Genomic_DNA"/>
</dbReference>
<dbReference type="SUPFAM" id="SSF53223">
    <property type="entry name" value="Aminoacid dehydrogenase-like, N-terminal domain"/>
    <property type="match status" value="1"/>
</dbReference>
<keyword evidence="3 10" id="KW-0521">NADP</keyword>
<comment type="caution">
    <text evidence="10">Lacks conserved residue(s) required for the propagation of feature annotation.</text>
</comment>
<evidence type="ECO:0000256" key="3">
    <source>
        <dbReference type="ARBA" id="ARBA00022857"/>
    </source>
</evidence>
<dbReference type="InterPro" id="IPR006151">
    <property type="entry name" value="Shikm_DH/Glu-tRNA_Rdtase"/>
</dbReference>
<feature type="binding site" evidence="10">
    <location>
        <position position="93"/>
    </location>
    <ligand>
        <name>shikimate</name>
        <dbReference type="ChEBI" id="CHEBI:36208"/>
    </ligand>
</feature>
<dbReference type="InterPro" id="IPR022893">
    <property type="entry name" value="Shikimate_DH_fam"/>
</dbReference>
<dbReference type="GO" id="GO:0019632">
    <property type="term" value="P:shikimate metabolic process"/>
    <property type="evidence" value="ECO:0007669"/>
    <property type="project" value="InterPro"/>
</dbReference>
<dbReference type="RefSeq" id="WP_075727137.1">
    <property type="nucleotide sequence ID" value="NZ_LTDM01000032.1"/>
</dbReference>
<evidence type="ECO:0000313" key="14">
    <source>
        <dbReference type="EMBL" id="OLS02348.1"/>
    </source>
</evidence>
<dbReference type="CDD" id="cd01065">
    <property type="entry name" value="NAD_bind_Shikimate_DH"/>
    <property type="match status" value="1"/>
</dbReference>
<evidence type="ECO:0000256" key="1">
    <source>
        <dbReference type="ARBA" id="ARBA00004871"/>
    </source>
</evidence>
<keyword evidence="15" id="KW-1185">Reference proteome</keyword>
<dbReference type="Gene3D" id="3.40.50.720">
    <property type="entry name" value="NAD(P)-binding Rossmann-like Domain"/>
    <property type="match status" value="1"/>
</dbReference>
<dbReference type="InterPro" id="IPR036291">
    <property type="entry name" value="NAD(P)-bd_dom_sf"/>
</dbReference>
<dbReference type="PANTHER" id="PTHR21089:SF1">
    <property type="entry name" value="BIFUNCTIONAL 3-DEHYDROQUINATE DEHYDRATASE_SHIKIMATE DEHYDROGENASE, CHLOROPLASTIC"/>
    <property type="match status" value="1"/>
</dbReference>
<dbReference type="Pfam" id="PF01488">
    <property type="entry name" value="Shikimate_DH"/>
    <property type="match status" value="1"/>
</dbReference>
<evidence type="ECO:0000256" key="7">
    <source>
        <dbReference type="ARBA" id="ARBA00051639"/>
    </source>
</evidence>
<dbReference type="Pfam" id="PF08501">
    <property type="entry name" value="Shikimate_dh_N"/>
    <property type="match status" value="1"/>
</dbReference>
<comment type="similarity">
    <text evidence="10">Belongs to the shikimate dehydrogenase family.</text>
</comment>